<evidence type="ECO:0000313" key="2">
    <source>
        <dbReference type="EMBL" id="KAK2984746.1"/>
    </source>
</evidence>
<evidence type="ECO:0000313" key="3">
    <source>
        <dbReference type="Proteomes" id="UP001187471"/>
    </source>
</evidence>
<keyword evidence="3" id="KW-1185">Reference proteome</keyword>
<dbReference type="Proteomes" id="UP001187471">
    <property type="component" value="Unassembled WGS sequence"/>
</dbReference>
<sequence>MTPPFIDILQSIESSVPKEIKFFFKSEPLGEKKPSSKLWSDDTKVSPMVMNPFKVMEKDEQNHTKDEKVQAFLPTLVLLFSLTTRFPESSICAIELCTVVEEFDDQTTLFVMQLSRARLPSVLILRTPFDPLRGTSLFAIHTTIFGNFLYHIPKYRLVELEPLGEKKPNSKNLPEETKVSPSLMDSSDVILSAALQNSKTKNGMKSE</sequence>
<feature type="region of interest" description="Disordered" evidence="1">
    <location>
        <begin position="165"/>
        <end position="185"/>
    </location>
</feature>
<dbReference type="EMBL" id="JAVXUO010001214">
    <property type="protein sequence ID" value="KAK2984746.1"/>
    <property type="molecule type" value="Genomic_DNA"/>
</dbReference>
<proteinExistence type="predicted"/>
<feature type="compositionally biased region" description="Basic and acidic residues" evidence="1">
    <location>
        <begin position="165"/>
        <end position="178"/>
    </location>
</feature>
<evidence type="ECO:0000256" key="1">
    <source>
        <dbReference type="SAM" id="MobiDB-lite"/>
    </source>
</evidence>
<dbReference type="AlphaFoldDB" id="A0AA88RSJ7"/>
<reference evidence="2" key="1">
    <citation type="submission" date="2022-12" db="EMBL/GenBank/DDBJ databases">
        <title>Draft genome assemblies for two species of Escallonia (Escalloniales).</title>
        <authorList>
            <person name="Chanderbali A."/>
            <person name="Dervinis C."/>
            <person name="Anghel I."/>
            <person name="Soltis D."/>
            <person name="Soltis P."/>
            <person name="Zapata F."/>
        </authorList>
    </citation>
    <scope>NUCLEOTIDE SEQUENCE</scope>
    <source>
        <strain evidence="2">UCBG92.1500</strain>
        <tissue evidence="2">Leaf</tissue>
    </source>
</reference>
<gene>
    <name evidence="2" type="ORF">RJ640_004571</name>
</gene>
<name>A0AA88RSJ7_9ASTE</name>
<protein>
    <submittedName>
        <fullName evidence="2">Uncharacterized protein</fullName>
    </submittedName>
</protein>
<organism evidence="2 3">
    <name type="scientific">Escallonia rubra</name>
    <dbReference type="NCBI Taxonomy" id="112253"/>
    <lineage>
        <taxon>Eukaryota</taxon>
        <taxon>Viridiplantae</taxon>
        <taxon>Streptophyta</taxon>
        <taxon>Embryophyta</taxon>
        <taxon>Tracheophyta</taxon>
        <taxon>Spermatophyta</taxon>
        <taxon>Magnoliopsida</taxon>
        <taxon>eudicotyledons</taxon>
        <taxon>Gunneridae</taxon>
        <taxon>Pentapetalae</taxon>
        <taxon>asterids</taxon>
        <taxon>campanulids</taxon>
        <taxon>Escalloniales</taxon>
        <taxon>Escalloniaceae</taxon>
        <taxon>Escallonia</taxon>
    </lineage>
</organism>
<accession>A0AA88RSJ7</accession>
<comment type="caution">
    <text evidence="2">The sequence shown here is derived from an EMBL/GenBank/DDBJ whole genome shotgun (WGS) entry which is preliminary data.</text>
</comment>